<dbReference type="EMBL" id="JAFBMS010000969">
    <property type="protein sequence ID" value="KAG9329734.1"/>
    <property type="molecule type" value="Genomic_DNA"/>
</dbReference>
<dbReference type="Proteomes" id="UP000824540">
    <property type="component" value="Unassembled WGS sequence"/>
</dbReference>
<dbReference type="EMBL" id="JAFBMS010000198">
    <property type="protein sequence ID" value="KAG9333481.1"/>
    <property type="molecule type" value="Genomic_DNA"/>
</dbReference>
<keyword evidence="5" id="KW-1185">Reference proteome</keyword>
<reference evidence="2" key="1">
    <citation type="thesis" date="2021" institute="BYU ScholarsArchive" country="Provo, UT, USA">
        <title>Applications of and Algorithms for Genome Assembly and Genomic Analyses with an Emphasis on Marine Teleosts.</title>
        <authorList>
            <person name="Pickett B.D."/>
        </authorList>
    </citation>
    <scope>NUCLEOTIDE SEQUENCE</scope>
    <source>
        <strain evidence="2">HI-2016</strain>
    </source>
</reference>
<evidence type="ECO:0000313" key="4">
    <source>
        <dbReference type="EMBL" id="KAG9333481.1"/>
    </source>
</evidence>
<dbReference type="OrthoDB" id="8959871at2759"/>
<proteinExistence type="predicted"/>
<organism evidence="2 5">
    <name type="scientific">Albula glossodonta</name>
    <name type="common">roundjaw bonefish</name>
    <dbReference type="NCBI Taxonomy" id="121402"/>
    <lineage>
        <taxon>Eukaryota</taxon>
        <taxon>Metazoa</taxon>
        <taxon>Chordata</taxon>
        <taxon>Craniata</taxon>
        <taxon>Vertebrata</taxon>
        <taxon>Euteleostomi</taxon>
        <taxon>Actinopterygii</taxon>
        <taxon>Neopterygii</taxon>
        <taxon>Teleostei</taxon>
        <taxon>Albuliformes</taxon>
        <taxon>Albulidae</taxon>
        <taxon>Albula</taxon>
    </lineage>
</organism>
<gene>
    <name evidence="4" type="ORF">JZ751_011550</name>
    <name evidence="3" type="ORF">JZ751_014406</name>
    <name evidence="1" type="ORF">JZ751_015916</name>
    <name evidence="2" type="ORF">JZ751_029903</name>
</gene>
<protein>
    <submittedName>
        <fullName evidence="2">Uncharacterized protein</fullName>
    </submittedName>
</protein>
<dbReference type="EMBL" id="JAFBMS010000232">
    <property type="protein sequence ID" value="KAG9332902.1"/>
    <property type="molecule type" value="Genomic_DNA"/>
</dbReference>
<evidence type="ECO:0000313" key="1">
    <source>
        <dbReference type="EMBL" id="KAG9328175.1"/>
    </source>
</evidence>
<evidence type="ECO:0000313" key="2">
    <source>
        <dbReference type="EMBL" id="KAG9329734.1"/>
    </source>
</evidence>
<name>A0A8T2MNK3_9TELE</name>
<comment type="caution">
    <text evidence="2">The sequence shown here is derived from an EMBL/GenBank/DDBJ whole genome shotgun (WGS) entry which is preliminary data.</text>
</comment>
<dbReference type="Gene3D" id="2.40.50.140">
    <property type="entry name" value="Nucleic acid-binding proteins"/>
    <property type="match status" value="1"/>
</dbReference>
<evidence type="ECO:0000313" key="3">
    <source>
        <dbReference type="EMBL" id="KAG9332902.1"/>
    </source>
</evidence>
<dbReference type="AlphaFoldDB" id="A0A8T2MNK3"/>
<accession>A0A8T2MNK3</accession>
<dbReference type="EMBL" id="JAFBMS010002598">
    <property type="protein sequence ID" value="KAG9328175.1"/>
    <property type="molecule type" value="Genomic_DNA"/>
</dbReference>
<sequence length="381" mass="41980">MASPAKQAKAESHTIVGYVHSVSPVKTSRRNVRYFEANLQTGREEYHRLVAFAVGKRTAFVQASQNDRAVKLANVKKSVSYSDPGGFDVICSNGSSLEVVEGVQFCRRDPSSMGQMTIGEVLRLGPRQRVGVVEVKILPEGTVSKVVAVDGVQCELKEFQICDRTGQTTLTLWDKQILAVQVSKSYRLAKLATRKSGDRTVLTSTPSTTLSEISAVGQPDSIEVRDDRQNTSMIRGIVNGVQIIGKHRCRRCHSNQEEFVTRASTHRCQRCKLLQRSTSFAVSYSGVLVLTSNGQDQSLSFTNSAICNYLKEKEMSESMKDVEAIEEHFLNIGQVDISVNGEGLIVSIQECAENELGGLVLEADFAGELHELSLEHEEVKH</sequence>
<dbReference type="SUPFAM" id="SSF50249">
    <property type="entry name" value="Nucleic acid-binding proteins"/>
    <property type="match status" value="1"/>
</dbReference>
<dbReference type="InterPro" id="IPR012340">
    <property type="entry name" value="NA-bd_OB-fold"/>
</dbReference>
<evidence type="ECO:0000313" key="5">
    <source>
        <dbReference type="Proteomes" id="UP000824540"/>
    </source>
</evidence>